<dbReference type="Pfam" id="PF13561">
    <property type="entry name" value="adh_short_C2"/>
    <property type="match status" value="1"/>
</dbReference>
<dbReference type="Gene3D" id="3.40.50.720">
    <property type="entry name" value="NAD(P)-binding Rossmann-like Domain"/>
    <property type="match status" value="1"/>
</dbReference>
<keyword evidence="3" id="KW-0964">Secreted</keyword>
<name>A0ABW6P9I0_9NOCA</name>
<evidence type="ECO:0000256" key="3">
    <source>
        <dbReference type="ARBA" id="ARBA00022512"/>
    </source>
</evidence>
<evidence type="ECO:0000256" key="1">
    <source>
        <dbReference type="ARBA" id="ARBA00004191"/>
    </source>
</evidence>
<dbReference type="PROSITE" id="PS00061">
    <property type="entry name" value="ADH_SHORT"/>
    <property type="match status" value="1"/>
</dbReference>
<evidence type="ECO:0000256" key="4">
    <source>
        <dbReference type="ARBA" id="ARBA00040781"/>
    </source>
</evidence>
<dbReference type="EMBL" id="JBIAMT010000005">
    <property type="protein sequence ID" value="MFF0499784.1"/>
    <property type="molecule type" value="Genomic_DNA"/>
</dbReference>
<dbReference type="GO" id="GO:0016491">
    <property type="term" value="F:oxidoreductase activity"/>
    <property type="evidence" value="ECO:0007669"/>
    <property type="project" value="UniProtKB-KW"/>
</dbReference>
<keyword evidence="6" id="KW-0560">Oxidoreductase</keyword>
<proteinExistence type="inferred from homology"/>
<comment type="catalytic activity">
    <reaction evidence="5">
        <text>a (3R)-hydroxyacyl-[ACP] + NADP(+) = a 3-oxoacyl-[ACP] + NADPH + H(+)</text>
        <dbReference type="Rhea" id="RHEA:17397"/>
        <dbReference type="Rhea" id="RHEA-COMP:9916"/>
        <dbReference type="Rhea" id="RHEA-COMP:9945"/>
        <dbReference type="ChEBI" id="CHEBI:15378"/>
        <dbReference type="ChEBI" id="CHEBI:57783"/>
        <dbReference type="ChEBI" id="CHEBI:58349"/>
        <dbReference type="ChEBI" id="CHEBI:78776"/>
        <dbReference type="ChEBI" id="CHEBI:78827"/>
        <dbReference type="EC" id="1.1.1.100"/>
    </reaction>
    <physiologicalReaction direction="right-to-left" evidence="5">
        <dbReference type="Rhea" id="RHEA:17399"/>
    </physiologicalReaction>
</comment>
<comment type="similarity">
    <text evidence="2">Belongs to the short-chain dehydrogenases/reductases (SDR) family.</text>
</comment>
<dbReference type="PRINTS" id="PR00080">
    <property type="entry name" value="SDRFAMILY"/>
</dbReference>
<accession>A0ABW6P9I0</accession>
<dbReference type="InterPro" id="IPR036291">
    <property type="entry name" value="NAD(P)-bd_dom_sf"/>
</dbReference>
<protein>
    <recommendedName>
        <fullName evidence="4">3-oxoacyl-[acyl-carrier-protein] reductase MabA</fullName>
    </recommendedName>
</protein>
<evidence type="ECO:0000256" key="5">
    <source>
        <dbReference type="ARBA" id="ARBA00047400"/>
    </source>
</evidence>
<evidence type="ECO:0000313" key="6">
    <source>
        <dbReference type="EMBL" id="MFF0499784.1"/>
    </source>
</evidence>
<dbReference type="PANTHER" id="PTHR42879">
    <property type="entry name" value="3-OXOACYL-(ACYL-CARRIER-PROTEIN) REDUCTASE"/>
    <property type="match status" value="1"/>
</dbReference>
<gene>
    <name evidence="6" type="ORF">ACFYU5_25525</name>
</gene>
<dbReference type="InterPro" id="IPR002347">
    <property type="entry name" value="SDR_fam"/>
</dbReference>
<evidence type="ECO:0000256" key="2">
    <source>
        <dbReference type="ARBA" id="ARBA00006484"/>
    </source>
</evidence>
<dbReference type="InterPro" id="IPR050259">
    <property type="entry name" value="SDR"/>
</dbReference>
<dbReference type="CDD" id="cd05233">
    <property type="entry name" value="SDR_c"/>
    <property type="match status" value="1"/>
</dbReference>
<dbReference type="PANTHER" id="PTHR42879:SF2">
    <property type="entry name" value="3-OXOACYL-[ACYL-CARRIER-PROTEIN] REDUCTASE FABG"/>
    <property type="match status" value="1"/>
</dbReference>
<comment type="caution">
    <text evidence="6">The sequence shown here is derived from an EMBL/GenBank/DDBJ whole genome shotgun (WGS) entry which is preliminary data.</text>
</comment>
<dbReference type="PRINTS" id="PR00081">
    <property type="entry name" value="GDHRDH"/>
</dbReference>
<organism evidence="6 7">
    <name type="scientific">Nocardia aobensis</name>
    <dbReference type="NCBI Taxonomy" id="257277"/>
    <lineage>
        <taxon>Bacteria</taxon>
        <taxon>Bacillati</taxon>
        <taxon>Actinomycetota</taxon>
        <taxon>Actinomycetes</taxon>
        <taxon>Mycobacteriales</taxon>
        <taxon>Nocardiaceae</taxon>
        <taxon>Nocardia</taxon>
    </lineage>
</organism>
<sequence>MNDLSGKVAVVTGGANGIGEATAHTLARRGAAVAIADKDAERAPLVAAQITAAGGNALAVVTDVSDPEQVDALMARIRDQWGGIDILDNNAAALDLTAEDGDILTLRPDTLAGMLNGSLVAPYLMIRAALPDMLERGGGAIVNIASVSGMAGEPGLTAYGVAKAGLIQLTRAVANQYGKSGIRCNAVAPAFVRTRHNEIYAPPRFGAIYSRNMVTPETATPQDVAEVVAFLVSDAARMVSGHVVPVDGGLTDSSPISADYRAWMTEMAGAQAD</sequence>
<dbReference type="RefSeq" id="WP_387398525.1">
    <property type="nucleotide sequence ID" value="NZ_JBIAMT010000005.1"/>
</dbReference>
<dbReference type="InterPro" id="IPR020904">
    <property type="entry name" value="Sc_DH/Rdtase_CS"/>
</dbReference>
<reference evidence="6 7" key="1">
    <citation type="submission" date="2024-10" db="EMBL/GenBank/DDBJ databases">
        <title>The Natural Products Discovery Center: Release of the First 8490 Sequenced Strains for Exploring Actinobacteria Biosynthetic Diversity.</title>
        <authorList>
            <person name="Kalkreuter E."/>
            <person name="Kautsar S.A."/>
            <person name="Yang D."/>
            <person name="Bader C.D."/>
            <person name="Teijaro C.N."/>
            <person name="Fluegel L."/>
            <person name="Davis C.M."/>
            <person name="Simpson J.R."/>
            <person name="Lauterbach L."/>
            <person name="Steele A.D."/>
            <person name="Gui C."/>
            <person name="Meng S."/>
            <person name="Li G."/>
            <person name="Viehrig K."/>
            <person name="Ye F."/>
            <person name="Su P."/>
            <person name="Kiefer A.F."/>
            <person name="Nichols A."/>
            <person name="Cepeda A.J."/>
            <person name="Yan W."/>
            <person name="Fan B."/>
            <person name="Jiang Y."/>
            <person name="Adhikari A."/>
            <person name="Zheng C.-J."/>
            <person name="Schuster L."/>
            <person name="Cowan T.M."/>
            <person name="Smanski M.J."/>
            <person name="Chevrette M.G."/>
            <person name="De Carvalho L.P.S."/>
            <person name="Shen B."/>
        </authorList>
    </citation>
    <scope>NUCLEOTIDE SEQUENCE [LARGE SCALE GENOMIC DNA]</scope>
    <source>
        <strain evidence="6 7">NPDC004119</strain>
    </source>
</reference>
<dbReference type="SUPFAM" id="SSF51735">
    <property type="entry name" value="NAD(P)-binding Rossmann-fold domains"/>
    <property type="match status" value="1"/>
</dbReference>
<keyword evidence="7" id="KW-1185">Reference proteome</keyword>
<dbReference type="Proteomes" id="UP001601442">
    <property type="component" value="Unassembled WGS sequence"/>
</dbReference>
<keyword evidence="3" id="KW-0134">Cell wall</keyword>
<comment type="subcellular location">
    <subcellularLocation>
        <location evidence="1">Secreted</location>
        <location evidence="1">Cell wall</location>
    </subcellularLocation>
</comment>
<evidence type="ECO:0000313" key="7">
    <source>
        <dbReference type="Proteomes" id="UP001601442"/>
    </source>
</evidence>